<dbReference type="AlphaFoldDB" id="A0A017TEQ2"/>
<evidence type="ECO:0000313" key="2">
    <source>
        <dbReference type="EMBL" id="EYF07036.1"/>
    </source>
</evidence>
<dbReference type="EMBL" id="ASRX01000013">
    <property type="protein sequence ID" value="EYF07036.1"/>
    <property type="molecule type" value="Genomic_DNA"/>
</dbReference>
<reference evidence="2 3" key="1">
    <citation type="submission" date="2013-05" db="EMBL/GenBank/DDBJ databases">
        <title>Genome assembly of Chondromyces apiculatus DSM 436.</title>
        <authorList>
            <person name="Sharma G."/>
            <person name="Khatri I."/>
            <person name="Kaur C."/>
            <person name="Mayilraj S."/>
            <person name="Subramanian S."/>
        </authorList>
    </citation>
    <scope>NUCLEOTIDE SEQUENCE [LARGE SCALE GENOMIC DNA]</scope>
    <source>
        <strain evidence="2 3">DSM 436</strain>
    </source>
</reference>
<keyword evidence="3" id="KW-1185">Reference proteome</keyword>
<accession>A0A017TEQ2</accession>
<feature type="region of interest" description="Disordered" evidence="1">
    <location>
        <begin position="35"/>
        <end position="66"/>
    </location>
</feature>
<dbReference type="STRING" id="1192034.CAP_1295"/>
<evidence type="ECO:0000256" key="1">
    <source>
        <dbReference type="SAM" id="MobiDB-lite"/>
    </source>
</evidence>
<evidence type="ECO:0000313" key="3">
    <source>
        <dbReference type="Proteomes" id="UP000019678"/>
    </source>
</evidence>
<dbReference type="Proteomes" id="UP000019678">
    <property type="component" value="Unassembled WGS sequence"/>
</dbReference>
<organism evidence="2 3">
    <name type="scientific">Chondromyces apiculatus DSM 436</name>
    <dbReference type="NCBI Taxonomy" id="1192034"/>
    <lineage>
        <taxon>Bacteria</taxon>
        <taxon>Pseudomonadati</taxon>
        <taxon>Myxococcota</taxon>
        <taxon>Polyangia</taxon>
        <taxon>Polyangiales</taxon>
        <taxon>Polyangiaceae</taxon>
        <taxon>Chondromyces</taxon>
    </lineage>
</organism>
<sequence length="66" mass="7146">MVKTLRVSPAMRAGITDHVWTVEELLAALLTEPAAETPTAKPVTLKTGRPVQLSLFPDGPDPTRPR</sequence>
<name>A0A017TEQ2_9BACT</name>
<proteinExistence type="predicted"/>
<protein>
    <submittedName>
        <fullName evidence="2">Uncharacterized protein</fullName>
    </submittedName>
</protein>
<gene>
    <name evidence="2" type="ORF">CAP_1295</name>
</gene>
<comment type="caution">
    <text evidence="2">The sequence shown here is derived from an EMBL/GenBank/DDBJ whole genome shotgun (WGS) entry which is preliminary data.</text>
</comment>